<dbReference type="AlphaFoldDB" id="G3BEF5"/>
<evidence type="ECO:0000256" key="1">
    <source>
        <dbReference type="SAM" id="MobiDB-lite"/>
    </source>
</evidence>
<feature type="region of interest" description="Disordered" evidence="1">
    <location>
        <begin position="1"/>
        <end position="24"/>
    </location>
</feature>
<accession>G3BEF5</accession>
<organism evidence="3">
    <name type="scientific">Candida tenuis (strain ATCC 10573 / BCRC 21748 / CBS 615 / JCM 9827 / NBRC 10315 / NRRL Y-1498 / VKM Y-70)</name>
    <name type="common">Yeast</name>
    <name type="synonym">Yamadazyma tenuis</name>
    <dbReference type="NCBI Taxonomy" id="590646"/>
    <lineage>
        <taxon>Eukaryota</taxon>
        <taxon>Fungi</taxon>
        <taxon>Dikarya</taxon>
        <taxon>Ascomycota</taxon>
        <taxon>Saccharomycotina</taxon>
        <taxon>Pichiomycetes</taxon>
        <taxon>Debaryomycetaceae</taxon>
        <taxon>Yamadazyma</taxon>
    </lineage>
</organism>
<proteinExistence type="predicted"/>
<dbReference type="EMBL" id="GL996528">
    <property type="protein sequence ID" value="EGV60534.1"/>
    <property type="molecule type" value="Genomic_DNA"/>
</dbReference>
<protein>
    <submittedName>
        <fullName evidence="2">Uncharacterized protein</fullName>
    </submittedName>
</protein>
<dbReference type="Proteomes" id="UP000000707">
    <property type="component" value="Unassembled WGS sequence"/>
</dbReference>
<evidence type="ECO:0000313" key="3">
    <source>
        <dbReference type="Proteomes" id="UP000000707"/>
    </source>
</evidence>
<evidence type="ECO:0000313" key="2">
    <source>
        <dbReference type="EMBL" id="EGV60534.1"/>
    </source>
</evidence>
<keyword evidence="3" id="KW-1185">Reference proteome</keyword>
<dbReference type="HOGENOM" id="CLU_2721984_0_0_1"/>
<name>G3BEF5_CANTC</name>
<sequence>MPRTTSSSTSFCTDNNADGDKRPYTAVSGPYAMSSYGPTDGAHKYTWWELHHNGYVLKTPIFEWFLKAFSII</sequence>
<gene>
    <name evidence="2" type="ORF">CANTEDRAFT_116600</name>
</gene>
<reference evidence="2 3" key="1">
    <citation type="journal article" date="2011" name="Proc. Natl. Acad. Sci. U.S.A.">
        <title>Comparative genomics of xylose-fermenting fungi for enhanced biofuel production.</title>
        <authorList>
            <person name="Wohlbach D.J."/>
            <person name="Kuo A."/>
            <person name="Sato T.K."/>
            <person name="Potts K.M."/>
            <person name="Salamov A.A."/>
            <person name="LaButti K.M."/>
            <person name="Sun H."/>
            <person name="Clum A."/>
            <person name="Pangilinan J.L."/>
            <person name="Lindquist E.A."/>
            <person name="Lucas S."/>
            <person name="Lapidus A."/>
            <person name="Jin M."/>
            <person name="Gunawan C."/>
            <person name="Balan V."/>
            <person name="Dale B.E."/>
            <person name="Jeffries T.W."/>
            <person name="Zinkel R."/>
            <person name="Barry K.W."/>
            <person name="Grigoriev I.V."/>
            <person name="Gasch A.P."/>
        </authorList>
    </citation>
    <scope>NUCLEOTIDE SEQUENCE [LARGE SCALE GENOMIC DNA]</scope>
    <source>
        <strain evidence="3">ATCC 10573 / BCRC 21748 / CBS 615 / JCM 9827 / NBRC 10315 / NRRL Y-1498 / VKM Y-70</strain>
    </source>
</reference>
<feature type="compositionally biased region" description="Polar residues" evidence="1">
    <location>
        <begin position="1"/>
        <end position="16"/>
    </location>
</feature>